<dbReference type="OrthoDB" id="2878720at2759"/>
<evidence type="ECO:0000256" key="1">
    <source>
        <dbReference type="SAM" id="MobiDB-lite"/>
    </source>
</evidence>
<dbReference type="AlphaFoldDB" id="A0A5C3QJS6"/>
<proteinExistence type="predicted"/>
<dbReference type="STRING" id="1884261.A0A5C3QJS6"/>
<reference evidence="2 3" key="1">
    <citation type="journal article" date="2019" name="Nat. Ecol. Evol.">
        <title>Megaphylogeny resolves global patterns of mushroom evolution.</title>
        <authorList>
            <person name="Varga T."/>
            <person name="Krizsan K."/>
            <person name="Foldi C."/>
            <person name="Dima B."/>
            <person name="Sanchez-Garcia M."/>
            <person name="Sanchez-Ramirez S."/>
            <person name="Szollosi G.J."/>
            <person name="Szarkandi J.G."/>
            <person name="Papp V."/>
            <person name="Albert L."/>
            <person name="Andreopoulos W."/>
            <person name="Angelini C."/>
            <person name="Antonin V."/>
            <person name="Barry K.W."/>
            <person name="Bougher N.L."/>
            <person name="Buchanan P."/>
            <person name="Buyck B."/>
            <person name="Bense V."/>
            <person name="Catcheside P."/>
            <person name="Chovatia M."/>
            <person name="Cooper J."/>
            <person name="Damon W."/>
            <person name="Desjardin D."/>
            <person name="Finy P."/>
            <person name="Geml J."/>
            <person name="Haridas S."/>
            <person name="Hughes K."/>
            <person name="Justo A."/>
            <person name="Karasinski D."/>
            <person name="Kautmanova I."/>
            <person name="Kiss B."/>
            <person name="Kocsube S."/>
            <person name="Kotiranta H."/>
            <person name="LaButti K.M."/>
            <person name="Lechner B.E."/>
            <person name="Liimatainen K."/>
            <person name="Lipzen A."/>
            <person name="Lukacs Z."/>
            <person name="Mihaltcheva S."/>
            <person name="Morgado L.N."/>
            <person name="Niskanen T."/>
            <person name="Noordeloos M.E."/>
            <person name="Ohm R.A."/>
            <person name="Ortiz-Santana B."/>
            <person name="Ovrebo C."/>
            <person name="Racz N."/>
            <person name="Riley R."/>
            <person name="Savchenko A."/>
            <person name="Shiryaev A."/>
            <person name="Soop K."/>
            <person name="Spirin V."/>
            <person name="Szebenyi C."/>
            <person name="Tomsovsky M."/>
            <person name="Tulloss R.E."/>
            <person name="Uehling J."/>
            <person name="Grigoriev I.V."/>
            <person name="Vagvolgyi C."/>
            <person name="Papp T."/>
            <person name="Martin F.M."/>
            <person name="Miettinen O."/>
            <person name="Hibbett D.S."/>
            <person name="Nagy L.G."/>
        </authorList>
    </citation>
    <scope>NUCLEOTIDE SEQUENCE [LARGE SCALE GENOMIC DNA]</scope>
    <source>
        <strain evidence="2 3">CBS 309.79</strain>
    </source>
</reference>
<protein>
    <submittedName>
        <fullName evidence="2">Uncharacterized protein</fullName>
    </submittedName>
</protein>
<feature type="compositionally biased region" description="Acidic residues" evidence="1">
    <location>
        <begin position="458"/>
        <end position="473"/>
    </location>
</feature>
<feature type="region of interest" description="Disordered" evidence="1">
    <location>
        <begin position="458"/>
        <end position="490"/>
    </location>
</feature>
<evidence type="ECO:0000313" key="3">
    <source>
        <dbReference type="Proteomes" id="UP000305067"/>
    </source>
</evidence>
<dbReference type="SUPFAM" id="SSF52047">
    <property type="entry name" value="RNI-like"/>
    <property type="match status" value="1"/>
</dbReference>
<dbReference type="Gene3D" id="3.80.10.10">
    <property type="entry name" value="Ribonuclease Inhibitor"/>
    <property type="match status" value="1"/>
</dbReference>
<gene>
    <name evidence="2" type="ORF">BDV98DRAFT_584738</name>
</gene>
<sequence length="609" mass="70653">MPGPIAAASVSHHVRVSYEFPWRFAEVCRYWRDVVVGIPEFWTTISIESLGVMPPFRTFTMEQEDLEAHRCELQLERSKALPLTIRAQTFFSHSALDTIILQQDRWKDVELRMPLLVFICFFVKAVRVTKPTNLERLLVSLYDPRSWVPDDTSPEFLPVDFVTALELANSKPETKDVEFPRDIECSCARMQDLTLTTPRFDIYDLSHTLYQCSTLKRLTLGGRGTTDTREDAPPEAAPTYASIEMPMLQYLKYDVTASCNYPSMIKAPVLEELHIGNTFPTLSLAVFTKHSASRIKRIKRLTMEQFAMKDESDARRLVRSLSRLNALESLSVHFILGDEELEDDQTERLWSFQSMDYRVMLLTFQEKAPYCPQLTTLELTGASCSDDTYLIFMLESRNPAVSVRMPQSPTRKFPDKFLDDVSVELWPVSVADVFSERDHERMKELSSGMRRFRLEDMENDDEDDASPDEDDWNTDGNVRPQRRRDTMHASATCRHKRLQNRHKAIRLFIYDQYPEEDTTLIEEVVTVVTMNYTFDQMATLMFPPDQLFPTPSPHEGKGWADDFKSFAGALLHELGEGAFRRWIEEAFLIVVHRCMWQSPIRYLPFLLYL</sequence>
<evidence type="ECO:0000313" key="2">
    <source>
        <dbReference type="EMBL" id="TFK98603.1"/>
    </source>
</evidence>
<organism evidence="2 3">
    <name type="scientific">Pterulicium gracile</name>
    <dbReference type="NCBI Taxonomy" id="1884261"/>
    <lineage>
        <taxon>Eukaryota</taxon>
        <taxon>Fungi</taxon>
        <taxon>Dikarya</taxon>
        <taxon>Basidiomycota</taxon>
        <taxon>Agaricomycotina</taxon>
        <taxon>Agaricomycetes</taxon>
        <taxon>Agaricomycetidae</taxon>
        <taxon>Agaricales</taxon>
        <taxon>Pleurotineae</taxon>
        <taxon>Pterulaceae</taxon>
        <taxon>Pterulicium</taxon>
    </lineage>
</organism>
<dbReference type="InterPro" id="IPR032675">
    <property type="entry name" value="LRR_dom_sf"/>
</dbReference>
<accession>A0A5C3QJS6</accession>
<dbReference type="Proteomes" id="UP000305067">
    <property type="component" value="Unassembled WGS sequence"/>
</dbReference>
<keyword evidence="3" id="KW-1185">Reference proteome</keyword>
<name>A0A5C3QJS6_9AGAR</name>
<dbReference type="EMBL" id="ML178838">
    <property type="protein sequence ID" value="TFK98603.1"/>
    <property type="molecule type" value="Genomic_DNA"/>
</dbReference>